<gene>
    <name evidence="4" type="ORF">GA0070618_0514</name>
</gene>
<keyword evidence="5" id="KW-1185">Reference proteome</keyword>
<dbReference type="Pfam" id="PF02481">
    <property type="entry name" value="DNA_processg_A"/>
    <property type="match status" value="1"/>
</dbReference>
<organism evidence="4 5">
    <name type="scientific">Micromonospora echinospora</name>
    <name type="common">Micromonospora purpurea</name>
    <dbReference type="NCBI Taxonomy" id="1877"/>
    <lineage>
        <taxon>Bacteria</taxon>
        <taxon>Bacillati</taxon>
        <taxon>Actinomycetota</taxon>
        <taxon>Actinomycetes</taxon>
        <taxon>Micromonosporales</taxon>
        <taxon>Micromonosporaceae</taxon>
        <taxon>Micromonospora</taxon>
    </lineage>
</organism>
<sequence length="449" mass="46645">MTDHDHADRLARIALTWLAEPGNWPVYRLVAELGAVAALDLLLDGGAPEERLRRAVAARAGSADPRAVSAQALARTERLGARLVTPADAEWPGRVGDLNRLVLSGASRWVDTETAPPLCFWVRGGWPLDEALDRSVAVVGARAATSYGVHVATELGYGLADREWTVVSGGAFGIDAAAHRGALNAGGVTVAVLACGVDRPYPMGNSALFDRIAETGLLVSEWMPGAEPLRPRFLIRNRVIAVATLGSVLVEASARSGATQTMRRALAVGRPAMVVPGPVTSAMSVGAHELLREYESARLVTGVPHVLEEVGRIGVDLAPPARGPHRPGDLLDDEAALLRESLPRRGVVGPDVLAARAGLDVRTALRKLALLEELGLVVRRDGGYAIPPRRGDPPVPGTGAGPPGTDQRAGPAAGGGSDCPVATTGPEPASRVSPPPTGSPRRASACTDG</sequence>
<dbReference type="Gene3D" id="3.40.50.450">
    <property type="match status" value="1"/>
</dbReference>
<dbReference type="OrthoDB" id="9785707at2"/>
<dbReference type="PANTHER" id="PTHR43022:SF1">
    <property type="entry name" value="PROTEIN SMF"/>
    <property type="match status" value="1"/>
</dbReference>
<accession>A0A1C4UNY4</accession>
<evidence type="ECO:0000256" key="1">
    <source>
        <dbReference type="ARBA" id="ARBA00006525"/>
    </source>
</evidence>
<dbReference type="AlphaFoldDB" id="A0A1C4UNY4"/>
<dbReference type="EMBL" id="LT607413">
    <property type="protein sequence ID" value="SCE73377.1"/>
    <property type="molecule type" value="Genomic_DNA"/>
</dbReference>
<proteinExistence type="inferred from homology"/>
<dbReference type="PANTHER" id="PTHR43022">
    <property type="entry name" value="PROTEIN SMF"/>
    <property type="match status" value="1"/>
</dbReference>
<name>A0A1C4UNY4_MICEC</name>
<dbReference type="SUPFAM" id="SSF102405">
    <property type="entry name" value="MCP/YpsA-like"/>
    <property type="match status" value="1"/>
</dbReference>
<evidence type="ECO:0000313" key="4">
    <source>
        <dbReference type="EMBL" id="SCE73377.1"/>
    </source>
</evidence>
<evidence type="ECO:0000259" key="3">
    <source>
        <dbReference type="Pfam" id="PF02481"/>
    </source>
</evidence>
<feature type="domain" description="Smf/DprA SLOG" evidence="3">
    <location>
        <begin position="110"/>
        <end position="310"/>
    </location>
</feature>
<dbReference type="GO" id="GO:0009294">
    <property type="term" value="P:DNA-mediated transformation"/>
    <property type="evidence" value="ECO:0007669"/>
    <property type="project" value="InterPro"/>
</dbReference>
<dbReference type="Proteomes" id="UP000198253">
    <property type="component" value="Chromosome I"/>
</dbReference>
<comment type="similarity">
    <text evidence="1">Belongs to the DprA/Smf family.</text>
</comment>
<feature type="region of interest" description="Disordered" evidence="2">
    <location>
        <begin position="382"/>
        <end position="449"/>
    </location>
</feature>
<protein>
    <submittedName>
        <fullName evidence="4">DNA processing protein</fullName>
    </submittedName>
</protein>
<evidence type="ECO:0000256" key="2">
    <source>
        <dbReference type="SAM" id="MobiDB-lite"/>
    </source>
</evidence>
<dbReference type="InParanoid" id="A0A1C4UNY4"/>
<reference evidence="5" key="1">
    <citation type="submission" date="2016-06" db="EMBL/GenBank/DDBJ databases">
        <authorList>
            <person name="Varghese N."/>
            <person name="Submissions Spin"/>
        </authorList>
    </citation>
    <scope>NUCLEOTIDE SEQUENCE [LARGE SCALE GENOMIC DNA]</scope>
    <source>
        <strain evidence="5">DSM 43816</strain>
    </source>
</reference>
<evidence type="ECO:0000313" key="5">
    <source>
        <dbReference type="Proteomes" id="UP000198253"/>
    </source>
</evidence>
<dbReference type="InterPro" id="IPR003488">
    <property type="entry name" value="DprA"/>
</dbReference>
<dbReference type="InterPro" id="IPR057666">
    <property type="entry name" value="DrpA_SLOG"/>
</dbReference>